<evidence type="ECO:0000313" key="1">
    <source>
        <dbReference type="Proteomes" id="UP000046392"/>
    </source>
</evidence>
<name>A0A0N5BI92_STREA</name>
<sequence>MDNSEESNVLSKLLQINLVRKAIINHIPSFSDISNLVNAYQFIINDLEREKIERSMFPYFDLQLVRVGHVNRFEASSGVPGIYNLEFSNNGRLECVLNKSRTFFGEMLPISNCVKYSIGLSIEKLEDDDRMDFVEVLAEKLNLNCNLRKNIKSLEFDLDYPDDMGYIILDALSYIEHDNITRISLPVECFTSPSDKYNMINENIFNGFPNLTKIILTKGESNCFYCLFYCKNIFERFVQQMSTAKIPTIFFKRLTGYDIIDINEINDIINIIKKYNIKVKLGVYINCPSCFVQYRNSTYTMETFSPIKKYITDACGWIRGYTELLHKIGILETFENLSELHLKFKLDDVIFNFKNSNDQKPGDWGLRKLNNLKNVKLGYEKDLDVRNSDILNLFYQLFEFTCSMMPRSVEVLQLKNVPDMNDVTAKMITKYMPNIKLLKIKCLFYKESDGLDNFSKLESLISYNYCPIIIPRTLKLLALAVDFVYDKRAVRSDELIFTDNLIRSHYEKFTKRIRDNKDNYILFNGIHRWHLYKCILQEYFY</sequence>
<dbReference type="AlphaFoldDB" id="A0A0N5BI92"/>
<keyword evidence="1" id="KW-1185">Reference proteome</keyword>
<organism evidence="1 2">
    <name type="scientific">Strongyloides papillosus</name>
    <name type="common">Intestinal threadworm</name>
    <dbReference type="NCBI Taxonomy" id="174720"/>
    <lineage>
        <taxon>Eukaryota</taxon>
        <taxon>Metazoa</taxon>
        <taxon>Ecdysozoa</taxon>
        <taxon>Nematoda</taxon>
        <taxon>Chromadorea</taxon>
        <taxon>Rhabditida</taxon>
        <taxon>Tylenchina</taxon>
        <taxon>Panagrolaimomorpha</taxon>
        <taxon>Strongyloidoidea</taxon>
        <taxon>Strongyloididae</taxon>
        <taxon>Strongyloides</taxon>
    </lineage>
</organism>
<accession>A0A0N5BI92</accession>
<proteinExistence type="predicted"/>
<dbReference type="WBParaSite" id="SPAL_0000567600.1">
    <property type="protein sequence ID" value="SPAL_0000567600.1"/>
    <property type="gene ID" value="SPAL_0000567600"/>
</dbReference>
<reference evidence="2" key="1">
    <citation type="submission" date="2017-02" db="UniProtKB">
        <authorList>
            <consortium name="WormBaseParasite"/>
        </authorList>
    </citation>
    <scope>IDENTIFICATION</scope>
</reference>
<evidence type="ECO:0000313" key="2">
    <source>
        <dbReference type="WBParaSite" id="SPAL_0000567600.1"/>
    </source>
</evidence>
<protein>
    <submittedName>
        <fullName evidence="2">F-box domain-containing protein</fullName>
    </submittedName>
</protein>
<dbReference type="Proteomes" id="UP000046392">
    <property type="component" value="Unplaced"/>
</dbReference>